<dbReference type="RefSeq" id="WP_075765380.1">
    <property type="nucleotide sequence ID" value="NZ_CP016076.1"/>
</dbReference>
<evidence type="ECO:0000256" key="1">
    <source>
        <dbReference type="ARBA" id="ARBA00006484"/>
    </source>
</evidence>
<evidence type="ECO:0000313" key="4">
    <source>
        <dbReference type="Proteomes" id="UP000185511"/>
    </source>
</evidence>
<dbReference type="AlphaFoldDB" id="A0AAC9LGK8"/>
<dbReference type="InterPro" id="IPR020904">
    <property type="entry name" value="Sc_DH/Rdtase_CS"/>
</dbReference>
<dbReference type="PROSITE" id="PS00061">
    <property type="entry name" value="ADH_SHORT"/>
    <property type="match status" value="1"/>
</dbReference>
<dbReference type="InterPro" id="IPR002347">
    <property type="entry name" value="SDR_fam"/>
</dbReference>
<protein>
    <submittedName>
        <fullName evidence="3">Uncharacterized protein</fullName>
    </submittedName>
</protein>
<dbReference type="PRINTS" id="PR00080">
    <property type="entry name" value="SDRFAMILY"/>
</dbReference>
<dbReference type="PRINTS" id="PR00081">
    <property type="entry name" value="GDHRDH"/>
</dbReference>
<name>A0AAC9LGK8_9PSEU</name>
<keyword evidence="4" id="KW-1185">Reference proteome</keyword>
<dbReference type="Gene3D" id="3.40.50.720">
    <property type="entry name" value="NAD(P)-binding Rossmann-like Domain"/>
    <property type="match status" value="1"/>
</dbReference>
<evidence type="ECO:0000313" key="3">
    <source>
        <dbReference type="EMBL" id="APU16479.1"/>
    </source>
</evidence>
<dbReference type="FunFam" id="3.40.50.720:FF:000084">
    <property type="entry name" value="Short-chain dehydrogenase reductase"/>
    <property type="match status" value="1"/>
</dbReference>
<dbReference type="Pfam" id="PF13561">
    <property type="entry name" value="adh_short_C2"/>
    <property type="match status" value="1"/>
</dbReference>
<dbReference type="CDD" id="cd05233">
    <property type="entry name" value="SDR_c"/>
    <property type="match status" value="1"/>
</dbReference>
<gene>
    <name evidence="3" type="ORF">UA74_22305</name>
</gene>
<accession>A0AAC9LGK8</accession>
<organism evidence="3 4">
    <name type="scientific">Actinoalloteichus fjordicus</name>
    <dbReference type="NCBI Taxonomy" id="1612552"/>
    <lineage>
        <taxon>Bacteria</taxon>
        <taxon>Bacillati</taxon>
        <taxon>Actinomycetota</taxon>
        <taxon>Actinomycetes</taxon>
        <taxon>Pseudonocardiales</taxon>
        <taxon>Pseudonocardiaceae</taxon>
        <taxon>Actinoalloteichus</taxon>
    </lineage>
</organism>
<comment type="similarity">
    <text evidence="1">Belongs to the short-chain dehydrogenases/reductases (SDR) family.</text>
</comment>
<dbReference type="PANTHER" id="PTHR43477:SF1">
    <property type="entry name" value="DIHYDROANTICAPSIN 7-DEHYDROGENASE"/>
    <property type="match status" value="1"/>
</dbReference>
<reference evidence="4" key="1">
    <citation type="submission" date="2016-06" db="EMBL/GenBank/DDBJ databases">
        <title>Complete genome sequence of Actinoalloteichus fjordicus DSM 46855 (=ADI127-17), type strain of the new species Actinoalloteichus fjordicus.</title>
        <authorList>
            <person name="Ruckert C."/>
            <person name="Nouioui I."/>
            <person name="Willmese J."/>
            <person name="van Wezel G."/>
            <person name="Klenk H.-P."/>
            <person name="Kalinowski J."/>
            <person name="Zotchev S.B."/>
        </authorList>
    </citation>
    <scope>NUCLEOTIDE SEQUENCE [LARGE SCALE GENOMIC DNA]</scope>
    <source>
        <strain evidence="4">ADI127-7</strain>
    </source>
</reference>
<keyword evidence="2" id="KW-0560">Oxidoreductase</keyword>
<dbReference type="KEGG" id="acad:UA74_22305"/>
<dbReference type="Proteomes" id="UP000185511">
    <property type="component" value="Chromosome"/>
</dbReference>
<dbReference type="PANTHER" id="PTHR43477">
    <property type="entry name" value="DIHYDROANTICAPSIN 7-DEHYDROGENASE"/>
    <property type="match status" value="1"/>
</dbReference>
<dbReference type="EMBL" id="CP016076">
    <property type="protein sequence ID" value="APU16479.1"/>
    <property type="molecule type" value="Genomic_DNA"/>
</dbReference>
<proteinExistence type="inferred from homology"/>
<sequence>MTDFAGRVAVVTGGNAGIGRAVAEVLRARGAVVHVLDRDVEGPAEGVTAWRADVTDQSEVDAALAGIGDREGRVDVLVNNAGVSFVGTVEDGGLDEWQRLYDVNVLGYVRTIRAALPLLRRGSDAAIVNVSSCTAASGLRSRVAYSATKGAIQSMTRAMAADLVAERIRVNAVEPGTVDTPFMTALAEAAPDPAARRAQFEARQPTGRMVDPREVGEAVAYLASPWAHSTVGTVLTVDGGMAALHLTEA</sequence>
<dbReference type="GO" id="GO:0016491">
    <property type="term" value="F:oxidoreductase activity"/>
    <property type="evidence" value="ECO:0007669"/>
    <property type="project" value="UniProtKB-KW"/>
</dbReference>
<dbReference type="InterPro" id="IPR036291">
    <property type="entry name" value="NAD(P)-bd_dom_sf"/>
</dbReference>
<dbReference type="SUPFAM" id="SSF51735">
    <property type="entry name" value="NAD(P)-binding Rossmann-fold domains"/>
    <property type="match status" value="1"/>
</dbReference>
<dbReference type="InterPro" id="IPR051122">
    <property type="entry name" value="SDR_DHRS6-like"/>
</dbReference>
<evidence type="ECO:0000256" key="2">
    <source>
        <dbReference type="ARBA" id="ARBA00023002"/>
    </source>
</evidence>